<evidence type="ECO:0000313" key="1">
    <source>
        <dbReference type="EMBL" id="RIY33680.1"/>
    </source>
</evidence>
<accession>A0A3A1Y8Y5</accession>
<keyword evidence="2" id="KW-1185">Reference proteome</keyword>
<reference evidence="1 2" key="1">
    <citation type="submission" date="2017-08" db="EMBL/GenBank/DDBJ databases">
        <title>Reclassification of Bisgaard taxon 37 and 44.</title>
        <authorList>
            <person name="Christensen H."/>
        </authorList>
    </citation>
    <scope>NUCLEOTIDE SEQUENCE [LARGE SCALE GENOMIC DNA]</scope>
    <source>
        <strain evidence="1 2">B96_3</strain>
    </source>
</reference>
<comment type="caution">
    <text evidence="1">The sequence shown here is derived from an EMBL/GenBank/DDBJ whole genome shotgun (WGS) entry which is preliminary data.</text>
</comment>
<evidence type="ECO:0000313" key="2">
    <source>
        <dbReference type="Proteomes" id="UP000265691"/>
    </source>
</evidence>
<proteinExistence type="predicted"/>
<gene>
    <name evidence="1" type="ORF">CKF54_02435</name>
</gene>
<dbReference type="AlphaFoldDB" id="A0A3A1Y8Y5"/>
<sequence length="258" mass="28727">MTFAQELKQKIILANFGGNYQVQVVAGQLHNFSLPFNSLVADTVDGQVQMMSRGSHLLLATDSSEQVTIVVRDQDYPHRTLSLTLVPTGKKVYNYQVIVPEILQAQTMLAQQDLSADEYMLNLGRLIRHTVELTNSAKAIPKAKHSTYSLQNFTLLSTELGATELALLELKKKSDYPALTCLPTGVVIEREQEFQPTNYYYAGIKVKSLWLVNNSGNVFTWEPTSCSQANAMAAVMVKKSQILPGDRAQVVLLEQVNY</sequence>
<name>A0A3A1Y8Y5_9GAMM</name>
<organism evidence="1 2">
    <name type="scientific">Psittacicella hinzii</name>
    <dbReference type="NCBI Taxonomy" id="2028575"/>
    <lineage>
        <taxon>Bacteria</taxon>
        <taxon>Pseudomonadati</taxon>
        <taxon>Pseudomonadota</taxon>
        <taxon>Gammaproteobacteria</taxon>
        <taxon>Pasteurellales</taxon>
        <taxon>Psittacicellaceae</taxon>
        <taxon>Psittacicella</taxon>
    </lineage>
</organism>
<dbReference type="Proteomes" id="UP000265691">
    <property type="component" value="Unassembled WGS sequence"/>
</dbReference>
<protein>
    <submittedName>
        <fullName evidence="1">Uncharacterized protein</fullName>
    </submittedName>
</protein>
<dbReference type="EMBL" id="NRHC01000027">
    <property type="protein sequence ID" value="RIY33680.1"/>
    <property type="molecule type" value="Genomic_DNA"/>
</dbReference>